<dbReference type="AlphaFoldDB" id="A0A2X1LNB9"/>
<reference evidence="1 2" key="1">
    <citation type="submission" date="2018-06" db="EMBL/GenBank/DDBJ databases">
        <authorList>
            <consortium name="Pathogen Informatics"/>
            <person name="Doyle S."/>
        </authorList>
    </citation>
    <scope>NUCLEOTIDE SEQUENCE [LARGE SCALE GENOMIC DNA]</scope>
    <source>
        <strain evidence="1 2">NCTC8009</strain>
    </source>
</reference>
<protein>
    <submittedName>
        <fullName evidence="1">Uncharacterized protein</fullName>
    </submittedName>
</protein>
<name>A0A2X1LNB9_ECOLX</name>
<dbReference type="Proteomes" id="UP000250991">
    <property type="component" value="Unassembled WGS sequence"/>
</dbReference>
<gene>
    <name evidence="1" type="ORF">NCTC8009_00524</name>
</gene>
<accession>A0A2X1LNB9</accession>
<organism evidence="1 2">
    <name type="scientific">Escherichia coli</name>
    <dbReference type="NCBI Taxonomy" id="562"/>
    <lineage>
        <taxon>Bacteria</taxon>
        <taxon>Pseudomonadati</taxon>
        <taxon>Pseudomonadota</taxon>
        <taxon>Gammaproteobacteria</taxon>
        <taxon>Enterobacterales</taxon>
        <taxon>Enterobacteriaceae</taxon>
        <taxon>Escherichia</taxon>
    </lineage>
</organism>
<proteinExistence type="predicted"/>
<dbReference type="EMBL" id="UARW01000006">
    <property type="protein sequence ID" value="SPW74120.1"/>
    <property type="molecule type" value="Genomic_DNA"/>
</dbReference>
<evidence type="ECO:0000313" key="1">
    <source>
        <dbReference type="EMBL" id="SPW74120.1"/>
    </source>
</evidence>
<evidence type="ECO:0000313" key="2">
    <source>
        <dbReference type="Proteomes" id="UP000250991"/>
    </source>
</evidence>
<sequence length="130" mass="14220">MGLWGDNGIMRHLFFLAEFFQCCPLGREFHANLDVVFDNQLHGFLLKGITAGQLDNAAIEVGGHSKGSQDLFVIRAGAIHHFETVESVQEGGFTVNAVERSPVGNSLCVRFLRISSRLCRCGLSDGGVQR</sequence>